<organism evidence="1 2">
    <name type="scientific">Rotaria sordida</name>
    <dbReference type="NCBI Taxonomy" id="392033"/>
    <lineage>
        <taxon>Eukaryota</taxon>
        <taxon>Metazoa</taxon>
        <taxon>Spiralia</taxon>
        <taxon>Gnathifera</taxon>
        <taxon>Rotifera</taxon>
        <taxon>Eurotatoria</taxon>
        <taxon>Bdelloidea</taxon>
        <taxon>Philodinida</taxon>
        <taxon>Philodinidae</taxon>
        <taxon>Rotaria</taxon>
    </lineage>
</organism>
<dbReference type="PANTHER" id="PTHR46601:SF2">
    <property type="entry name" value="UBIQUITIN-LIKE PROTEASE FAMILY PROFILE DOMAIN-CONTAINING PROTEIN"/>
    <property type="match status" value="1"/>
</dbReference>
<feature type="non-terminal residue" evidence="1">
    <location>
        <position position="1"/>
    </location>
</feature>
<sequence length="180" mass="20865">YFDLNIKNNVIDKHVQIKWYQWKNINGYATKEEQQGSVEQCIELLSSKVKTFLLHVYIKRQQSKFFEESKINTDNKKIVIQVDYSENFEIKQQDEVQSAHWSSNHAKGVVDGIGGSVKRIVWQQILTKKDKCENAADFINIAKTKTKATIIDEITQEDIDKSKAQLQAFFSKTLSVKFSN</sequence>
<comment type="caution">
    <text evidence="1">The sequence shown here is derived from an EMBL/GenBank/DDBJ whole genome shotgun (WGS) entry which is preliminary data.</text>
</comment>
<evidence type="ECO:0000313" key="2">
    <source>
        <dbReference type="Proteomes" id="UP000663864"/>
    </source>
</evidence>
<dbReference type="Proteomes" id="UP000663864">
    <property type="component" value="Unassembled WGS sequence"/>
</dbReference>
<dbReference type="EMBL" id="CAJNOT010006391">
    <property type="protein sequence ID" value="CAF1488666.1"/>
    <property type="molecule type" value="Genomic_DNA"/>
</dbReference>
<proteinExistence type="predicted"/>
<accession>A0A815SDB6</accession>
<name>A0A815SDB6_9BILA</name>
<gene>
    <name evidence="1" type="ORF">ZHD862_LOCUS36899</name>
</gene>
<evidence type="ECO:0000313" key="1">
    <source>
        <dbReference type="EMBL" id="CAF1488666.1"/>
    </source>
</evidence>
<dbReference type="AlphaFoldDB" id="A0A815SDB6"/>
<dbReference type="PANTHER" id="PTHR46601">
    <property type="entry name" value="ULP_PROTEASE DOMAIN-CONTAINING PROTEIN"/>
    <property type="match status" value="1"/>
</dbReference>
<reference evidence="1" key="1">
    <citation type="submission" date="2021-02" db="EMBL/GenBank/DDBJ databases">
        <authorList>
            <person name="Nowell W R."/>
        </authorList>
    </citation>
    <scope>NUCLEOTIDE SEQUENCE</scope>
</reference>
<protein>
    <submittedName>
        <fullName evidence="1">Uncharacterized protein</fullName>
    </submittedName>
</protein>